<gene>
    <name evidence="3" type="primary">smpB</name>
    <name evidence="4" type="ordered locus">TGRD_134</name>
</gene>
<accession>B1GZD8</accession>
<dbReference type="SUPFAM" id="SSF74982">
    <property type="entry name" value="Small protein B (SmpB)"/>
    <property type="match status" value="1"/>
</dbReference>
<evidence type="ECO:0000313" key="4">
    <source>
        <dbReference type="EMBL" id="BAG13620.1"/>
    </source>
</evidence>
<dbReference type="Proteomes" id="UP000001691">
    <property type="component" value="Chromosome"/>
</dbReference>
<organism evidence="4 5">
    <name type="scientific">Endomicrobium trichonymphae</name>
    <dbReference type="NCBI Taxonomy" id="1408204"/>
    <lineage>
        <taxon>Bacteria</taxon>
        <taxon>Pseudomonadati</taxon>
        <taxon>Elusimicrobiota</taxon>
        <taxon>Endomicrobiia</taxon>
        <taxon>Endomicrobiales</taxon>
        <taxon>Endomicrobiaceae</taxon>
        <taxon>Candidatus Endomicrobiellum</taxon>
    </lineage>
</organism>
<comment type="function">
    <text evidence="3">Required for rescue of stalled ribosomes mediated by trans-translation. Binds to transfer-messenger RNA (tmRNA), required for stable association of tmRNA with ribosomes. tmRNA and SmpB together mimic tRNA shape, replacing the anticodon stem-loop with SmpB. tmRNA is encoded by the ssrA gene; the 2 termini fold to resemble tRNA(Ala) and it encodes a 'tag peptide', a short internal open reading frame. During trans-translation Ala-aminoacylated tmRNA acts like a tRNA, entering the A-site of stalled ribosomes, displacing the stalled mRNA. The ribosome then switches to translate the ORF on the tmRNA; the nascent peptide is terminated with the 'tag peptide' encoded by the tmRNA and targeted for degradation. The ribosome is freed to recommence translation, which seems to be the essential function of trans-translation.</text>
</comment>
<evidence type="ECO:0000256" key="3">
    <source>
        <dbReference type="HAMAP-Rule" id="MF_00023"/>
    </source>
</evidence>
<dbReference type="KEGG" id="rsd:TGRD_134"/>
<dbReference type="Pfam" id="PF01668">
    <property type="entry name" value="SmpB"/>
    <property type="match status" value="1"/>
</dbReference>
<dbReference type="NCBIfam" id="TIGR00086">
    <property type="entry name" value="smpB"/>
    <property type="match status" value="1"/>
</dbReference>
<dbReference type="CDD" id="cd09294">
    <property type="entry name" value="SmpB"/>
    <property type="match status" value="1"/>
</dbReference>
<keyword evidence="1 3" id="KW-0963">Cytoplasm</keyword>
<proteinExistence type="inferred from homology"/>
<dbReference type="PANTHER" id="PTHR30308">
    <property type="entry name" value="TMRNA-BINDING COMPONENT OF TRANS-TRANSLATION TAGGING COMPLEX"/>
    <property type="match status" value="1"/>
</dbReference>
<protein>
    <recommendedName>
        <fullName evidence="3">SsrA-binding protein</fullName>
    </recommendedName>
    <alternativeName>
        <fullName evidence="3">Small protein B</fullName>
    </alternativeName>
</protein>
<dbReference type="PATRIC" id="fig|471821.5.peg.193"/>
<dbReference type="GO" id="GO:0070929">
    <property type="term" value="P:trans-translation"/>
    <property type="evidence" value="ECO:0007669"/>
    <property type="project" value="UniProtKB-UniRule"/>
</dbReference>
<dbReference type="PROSITE" id="PS01317">
    <property type="entry name" value="SSRP"/>
    <property type="match status" value="1"/>
</dbReference>
<dbReference type="STRING" id="471821.TGRD_137"/>
<dbReference type="InterPro" id="IPR020081">
    <property type="entry name" value="SsrA-bd_prot_CS"/>
</dbReference>
<dbReference type="GO" id="GO:0005829">
    <property type="term" value="C:cytosol"/>
    <property type="evidence" value="ECO:0007669"/>
    <property type="project" value="TreeGrafter"/>
</dbReference>
<dbReference type="NCBIfam" id="NF003843">
    <property type="entry name" value="PRK05422.1"/>
    <property type="match status" value="1"/>
</dbReference>
<dbReference type="AlphaFoldDB" id="B1GZD8"/>
<reference evidence="5" key="1">
    <citation type="journal article" date="2008" name="Proc. Natl. Acad. Sci. U.S.A.">
        <title>Complete genome of the uncultured termite group 1 bacteria in a single host protist cell.</title>
        <authorList>
            <person name="Hongoh Y."/>
            <person name="Sharma V.K."/>
            <person name="Prakash T."/>
            <person name="Noda S."/>
            <person name="Taylor T.D."/>
            <person name="Kudo T."/>
            <person name="Sakaki Y."/>
            <person name="Toyoda A."/>
            <person name="Hattori M."/>
            <person name="Ohkuma M."/>
        </authorList>
    </citation>
    <scope>NUCLEOTIDE SEQUENCE [LARGE SCALE GENOMIC DNA]</scope>
    <source>
        <strain evidence="5">Rs-D17 genomovar Ri2008</strain>
    </source>
</reference>
<evidence type="ECO:0000256" key="2">
    <source>
        <dbReference type="ARBA" id="ARBA00022884"/>
    </source>
</evidence>
<sequence length="153" mass="17765">MYNLMKKKTLSSNRKAYYNYEILEKLETGIVLSGYEVKSARQSNISLVDSVVRFSDCEAFAENMFIASYEQISTHIADYDAKRKRKLLMHKSEINKMRTKVKEKGLTVIPLEVYIGNRGKIKLLIGLAKGKKTYNKKEALKKKDIEREVAREY</sequence>
<dbReference type="GO" id="GO:0070930">
    <property type="term" value="P:trans-translation-dependent protein tagging"/>
    <property type="evidence" value="ECO:0007669"/>
    <property type="project" value="TreeGrafter"/>
</dbReference>
<keyword evidence="5" id="KW-1185">Reference proteome</keyword>
<dbReference type="InterPro" id="IPR000037">
    <property type="entry name" value="SsrA-bd_prot"/>
</dbReference>
<name>B1GZD8_ENDTX</name>
<dbReference type="HAMAP" id="MF_00023">
    <property type="entry name" value="SmpB"/>
    <property type="match status" value="1"/>
</dbReference>
<dbReference type="InterPro" id="IPR023620">
    <property type="entry name" value="SmpB"/>
</dbReference>
<evidence type="ECO:0000313" key="5">
    <source>
        <dbReference type="Proteomes" id="UP000001691"/>
    </source>
</evidence>
<dbReference type="GO" id="GO:0003723">
    <property type="term" value="F:RNA binding"/>
    <property type="evidence" value="ECO:0007669"/>
    <property type="project" value="UniProtKB-UniRule"/>
</dbReference>
<evidence type="ECO:0000256" key="1">
    <source>
        <dbReference type="ARBA" id="ARBA00022490"/>
    </source>
</evidence>
<dbReference type="Gene3D" id="2.40.280.10">
    <property type="match status" value="1"/>
</dbReference>
<comment type="subcellular location">
    <subcellularLocation>
        <location evidence="3">Cytoplasm</location>
    </subcellularLocation>
    <text evidence="3">The tmRNA-SmpB complex associates with stalled 70S ribosomes.</text>
</comment>
<keyword evidence="2 3" id="KW-0694">RNA-binding</keyword>
<comment type="similarity">
    <text evidence="3">Belongs to the SmpB family.</text>
</comment>
<dbReference type="HOGENOM" id="CLU_108953_0_1_0"/>
<dbReference type="PANTHER" id="PTHR30308:SF2">
    <property type="entry name" value="SSRA-BINDING PROTEIN"/>
    <property type="match status" value="1"/>
</dbReference>
<dbReference type="EMBL" id="AP009510">
    <property type="protein sequence ID" value="BAG13620.1"/>
    <property type="molecule type" value="Genomic_DNA"/>
</dbReference>